<keyword evidence="3" id="KW-1185">Reference proteome</keyword>
<evidence type="ECO:0000313" key="3">
    <source>
        <dbReference type="Proteomes" id="UP000010878"/>
    </source>
</evidence>
<sequence>MSTATKSVLATIAASGLLSALIIFQTVLV</sequence>
<feature type="transmembrane region" description="Helical" evidence="1">
    <location>
        <begin position="7"/>
        <end position="28"/>
    </location>
</feature>
<protein>
    <submittedName>
        <fullName evidence="2">Uncharacterized protein</fullName>
    </submittedName>
</protein>
<accession>L0K5E6</accession>
<evidence type="ECO:0000256" key="1">
    <source>
        <dbReference type="SAM" id="Phobius"/>
    </source>
</evidence>
<organism evidence="2 3">
    <name type="scientific">Natronococcus occultus SP4</name>
    <dbReference type="NCBI Taxonomy" id="694430"/>
    <lineage>
        <taxon>Archaea</taxon>
        <taxon>Methanobacteriati</taxon>
        <taxon>Methanobacteriota</taxon>
        <taxon>Stenosarchaea group</taxon>
        <taxon>Halobacteria</taxon>
        <taxon>Halobacteriales</taxon>
        <taxon>Natrialbaceae</taxon>
        <taxon>Natronococcus</taxon>
    </lineage>
</organism>
<gene>
    <name evidence="2" type="ORF">Natoc_4073</name>
</gene>
<keyword evidence="1" id="KW-1133">Transmembrane helix</keyword>
<keyword evidence="1" id="KW-0812">Transmembrane</keyword>
<reference evidence="2 3" key="1">
    <citation type="submission" date="2012-11" db="EMBL/GenBank/DDBJ databases">
        <title>FINISHED of Natronococcus occultus SP4, DSM 3396.</title>
        <authorList>
            <consortium name="DOE Joint Genome Institute"/>
            <person name="Eisen J."/>
            <person name="Huntemann M."/>
            <person name="Wei C.-L."/>
            <person name="Han J."/>
            <person name="Detter J.C."/>
            <person name="Han C."/>
            <person name="Tapia R."/>
            <person name="Chen A."/>
            <person name="Kyrpides N."/>
            <person name="Mavromatis K."/>
            <person name="Markowitz V."/>
            <person name="Szeto E."/>
            <person name="Ivanova N."/>
            <person name="Mikhailova N."/>
            <person name="Ovchinnikova G."/>
            <person name="Pagani I."/>
            <person name="Pati A."/>
            <person name="Goodwin L."/>
            <person name="Nordberg H.P."/>
            <person name="Cantor M.N."/>
            <person name="Hua S.X."/>
            <person name="Woyke T."/>
            <person name="Eisen J."/>
            <person name="Klenk H.-P."/>
            <person name="Klenk H.-P."/>
        </authorList>
    </citation>
    <scope>NUCLEOTIDE SEQUENCE [LARGE SCALE GENOMIC DNA]</scope>
    <source>
        <strain evidence="2 3">SP4</strain>
    </source>
</reference>
<name>L0K5E6_9EURY</name>
<dbReference type="HOGENOM" id="CLU_221032_0_0_2"/>
<dbReference type="STRING" id="694430.Natoc_4073"/>
<evidence type="ECO:0000313" key="2">
    <source>
        <dbReference type="EMBL" id="AGB39770.1"/>
    </source>
</evidence>
<dbReference type="KEGG" id="nou:Natoc_4073"/>
<keyword evidence="1" id="KW-0472">Membrane</keyword>
<proteinExistence type="predicted"/>
<dbReference type="Proteomes" id="UP000010878">
    <property type="component" value="Chromosome"/>
</dbReference>
<dbReference type="AlphaFoldDB" id="L0K5E6"/>
<dbReference type="EMBL" id="CP003929">
    <property type="protein sequence ID" value="AGB39770.1"/>
    <property type="molecule type" value="Genomic_DNA"/>
</dbReference>